<dbReference type="EMBL" id="LNIX01000001">
    <property type="protein sequence ID" value="OXA64750.1"/>
    <property type="molecule type" value="Genomic_DNA"/>
</dbReference>
<evidence type="ECO:0000313" key="2">
    <source>
        <dbReference type="EMBL" id="OXA64750.1"/>
    </source>
</evidence>
<dbReference type="PRINTS" id="PR00081">
    <property type="entry name" value="GDHRDH"/>
</dbReference>
<evidence type="ECO:0000313" key="3">
    <source>
        <dbReference type="Proteomes" id="UP000198287"/>
    </source>
</evidence>
<organism evidence="2 3">
    <name type="scientific">Folsomia candida</name>
    <name type="common">Springtail</name>
    <dbReference type="NCBI Taxonomy" id="158441"/>
    <lineage>
        <taxon>Eukaryota</taxon>
        <taxon>Metazoa</taxon>
        <taxon>Ecdysozoa</taxon>
        <taxon>Arthropoda</taxon>
        <taxon>Hexapoda</taxon>
        <taxon>Collembola</taxon>
        <taxon>Entomobryomorpha</taxon>
        <taxon>Isotomoidea</taxon>
        <taxon>Isotomidae</taxon>
        <taxon>Proisotominae</taxon>
        <taxon>Folsomia</taxon>
    </lineage>
</organism>
<dbReference type="Pfam" id="PF00106">
    <property type="entry name" value="adh_short"/>
    <property type="match status" value="1"/>
</dbReference>
<dbReference type="GO" id="GO:0016491">
    <property type="term" value="F:oxidoreductase activity"/>
    <property type="evidence" value="ECO:0007669"/>
    <property type="project" value="UniProtKB-KW"/>
</dbReference>
<sequence length="516" mass="59483">MIRYNVKPPGGDGIVSTMVRLWWMLINNYHTYRWLLSQTVGSRRFFLPRNEKRRGETAVITGGSRGIGFAVVKRLLQCDMHVIIGCRDRMSTNNAVKALRRKGITTGTIEAISLDLSSINSIKEFAFKVMKKDVTITVLINNAGVKDIPYGLTVEGLEQHFQVNYLGHVLLTYMLLPKLHWSAQTDKHGRIVNVSSLEHYGAYPNLSDSQMIEFYSSEKAYMDTKLMLTAWSGFLDKRLQKIGASVRSYSVHPGFVKTEMWNRVGWVHKIGILHRLFFERTHSAAESIAYTSLSPQLEGSGGVFLANNELVEPHPLCKDEKFQNKLWDLSCKILNIEENELAPLHELDFGEMNSDDEEMDQVKHVHIDHKNQNEIDLEYIEEFHACDYKYFGDEFSPYKSDLKNASSLNSGVDDSQKSSSSSFLTSWKHSVKLKLNLKVFKYFSLSSLEETPRMRQTPGNKNTKPYYEYFINSLFSHWNLNKSCLRYLEVVSIFVLRRLDRFNSQFKLIQTFVRSD</sequence>
<dbReference type="PANTHER" id="PTHR43157:SF31">
    <property type="entry name" value="PHOSPHATIDYLINOSITOL-GLYCAN BIOSYNTHESIS CLASS F PROTEIN"/>
    <property type="match status" value="1"/>
</dbReference>
<protein>
    <submittedName>
        <fullName evidence="2">Dehydrogenase/reductase SDR family member on chromosome X</fullName>
    </submittedName>
</protein>
<dbReference type="AlphaFoldDB" id="A0A226F5Z3"/>
<proteinExistence type="predicted"/>
<evidence type="ECO:0000256" key="1">
    <source>
        <dbReference type="ARBA" id="ARBA00023002"/>
    </source>
</evidence>
<dbReference type="InterPro" id="IPR002347">
    <property type="entry name" value="SDR_fam"/>
</dbReference>
<keyword evidence="1" id="KW-0560">Oxidoreductase</keyword>
<reference evidence="2 3" key="1">
    <citation type="submission" date="2015-12" db="EMBL/GenBank/DDBJ databases">
        <title>The genome of Folsomia candida.</title>
        <authorList>
            <person name="Faddeeva A."/>
            <person name="Derks M.F."/>
            <person name="Anvar Y."/>
            <person name="Smit S."/>
            <person name="Van Straalen N."/>
            <person name="Roelofs D."/>
        </authorList>
    </citation>
    <scope>NUCLEOTIDE SEQUENCE [LARGE SCALE GENOMIC DNA]</scope>
    <source>
        <strain evidence="2 3">VU population</strain>
        <tissue evidence="2">Whole body</tissue>
    </source>
</reference>
<dbReference type="OMA" id="FFERTHS"/>
<gene>
    <name evidence="2" type="ORF">Fcan01_02992</name>
</gene>
<dbReference type="SUPFAM" id="SSF51735">
    <property type="entry name" value="NAD(P)-binding Rossmann-fold domains"/>
    <property type="match status" value="1"/>
</dbReference>
<dbReference type="Proteomes" id="UP000198287">
    <property type="component" value="Unassembled WGS sequence"/>
</dbReference>
<dbReference type="OrthoDB" id="191139at2759"/>
<keyword evidence="3" id="KW-1185">Reference proteome</keyword>
<dbReference type="PANTHER" id="PTHR43157">
    <property type="entry name" value="PHOSPHATIDYLINOSITOL-GLYCAN BIOSYNTHESIS CLASS F PROTEIN-RELATED"/>
    <property type="match status" value="1"/>
</dbReference>
<accession>A0A226F5Z3</accession>
<dbReference type="InterPro" id="IPR036291">
    <property type="entry name" value="NAD(P)-bd_dom_sf"/>
</dbReference>
<comment type="caution">
    <text evidence="2">The sequence shown here is derived from an EMBL/GenBank/DDBJ whole genome shotgun (WGS) entry which is preliminary data.</text>
</comment>
<dbReference type="Gene3D" id="3.40.50.720">
    <property type="entry name" value="NAD(P)-binding Rossmann-like Domain"/>
    <property type="match status" value="1"/>
</dbReference>
<name>A0A226F5Z3_FOLCA</name>